<accession>A0A323VFL3</accession>
<dbReference type="OrthoDB" id="3237509at2"/>
<dbReference type="AlphaFoldDB" id="A0A323VFL3"/>
<dbReference type="GO" id="GO:0003700">
    <property type="term" value="F:DNA-binding transcription factor activity"/>
    <property type="evidence" value="ECO:0007669"/>
    <property type="project" value="InterPro"/>
</dbReference>
<evidence type="ECO:0000313" key="3">
    <source>
        <dbReference type="EMBL" id="PZA22843.1"/>
    </source>
</evidence>
<dbReference type="InterPro" id="IPR036388">
    <property type="entry name" value="WH-like_DNA-bd_sf"/>
</dbReference>
<reference evidence="3 4" key="1">
    <citation type="submission" date="2018-06" db="EMBL/GenBank/DDBJ databases">
        <title>Draft genome sequence of Modestobacter versicolor CP153-2.</title>
        <authorList>
            <person name="Gundlapally S.R."/>
        </authorList>
    </citation>
    <scope>NUCLEOTIDE SEQUENCE [LARGE SCALE GENOMIC DNA]</scope>
    <source>
        <strain evidence="3 4">CP153-2</strain>
    </source>
</reference>
<dbReference type="EMBL" id="JACIBU010000001">
    <property type="protein sequence ID" value="MBB3675841.1"/>
    <property type="molecule type" value="Genomic_DNA"/>
</dbReference>
<feature type="domain" description="HTH marR-type" evidence="1">
    <location>
        <begin position="1"/>
        <end position="145"/>
    </location>
</feature>
<comment type="caution">
    <text evidence="3">The sequence shown here is derived from an EMBL/GenBank/DDBJ whole genome shotgun (WGS) entry which is preliminary data.</text>
</comment>
<dbReference type="InterPro" id="IPR039422">
    <property type="entry name" value="MarR/SlyA-like"/>
</dbReference>
<dbReference type="Proteomes" id="UP000580718">
    <property type="component" value="Unassembled WGS sequence"/>
</dbReference>
<dbReference type="RefSeq" id="WP_110550859.1">
    <property type="nucleotide sequence ID" value="NZ_JACIBU010000001.1"/>
</dbReference>
<dbReference type="PROSITE" id="PS50995">
    <property type="entry name" value="HTH_MARR_2"/>
    <property type="match status" value="1"/>
</dbReference>
<name>A0A323VFL3_9ACTN</name>
<keyword evidence="4" id="KW-1185">Reference proteome</keyword>
<evidence type="ECO:0000259" key="1">
    <source>
        <dbReference type="PROSITE" id="PS50995"/>
    </source>
</evidence>
<evidence type="ECO:0000313" key="4">
    <source>
        <dbReference type="Proteomes" id="UP000247602"/>
    </source>
</evidence>
<evidence type="ECO:0000313" key="5">
    <source>
        <dbReference type="Proteomes" id="UP000580718"/>
    </source>
</evidence>
<dbReference type="Gene3D" id="1.10.10.10">
    <property type="entry name" value="Winged helix-like DNA-binding domain superfamily/Winged helix DNA-binding domain"/>
    <property type="match status" value="1"/>
</dbReference>
<dbReference type="PANTHER" id="PTHR33164">
    <property type="entry name" value="TRANSCRIPTIONAL REGULATOR, MARR FAMILY"/>
    <property type="match status" value="1"/>
</dbReference>
<organism evidence="3 4">
    <name type="scientific">Modestobacter versicolor</name>
    <dbReference type="NCBI Taxonomy" id="429133"/>
    <lineage>
        <taxon>Bacteria</taxon>
        <taxon>Bacillati</taxon>
        <taxon>Actinomycetota</taxon>
        <taxon>Actinomycetes</taxon>
        <taxon>Geodermatophilales</taxon>
        <taxon>Geodermatophilaceae</taxon>
        <taxon>Modestobacter</taxon>
    </lineage>
</organism>
<sequence length="154" mass="16768">MPIHHNAIPGALQTDQYAPAYLALVSNAMSWGTSMLLRESFGIGLNDWRVIAALAMRPGLTSGGLTQLLGLTKSVVSRSTTALIDSGLVGSEEPDGTRCLYLTDQGADVYERVLPAARERQETLLAGFTPQERAELMGYLMRMYRNLKPPTSPE</sequence>
<dbReference type="InterPro" id="IPR036390">
    <property type="entry name" value="WH_DNA-bd_sf"/>
</dbReference>
<dbReference type="SMART" id="SM00347">
    <property type="entry name" value="HTH_MARR"/>
    <property type="match status" value="1"/>
</dbReference>
<dbReference type="EMBL" id="QKNV01000018">
    <property type="protein sequence ID" value="PZA22843.1"/>
    <property type="molecule type" value="Genomic_DNA"/>
</dbReference>
<dbReference type="SUPFAM" id="SSF46785">
    <property type="entry name" value="Winged helix' DNA-binding domain"/>
    <property type="match status" value="1"/>
</dbReference>
<dbReference type="InterPro" id="IPR000835">
    <property type="entry name" value="HTH_MarR-typ"/>
</dbReference>
<dbReference type="Pfam" id="PF12802">
    <property type="entry name" value="MarR_2"/>
    <property type="match status" value="1"/>
</dbReference>
<dbReference type="PANTHER" id="PTHR33164:SF57">
    <property type="entry name" value="MARR-FAMILY TRANSCRIPTIONAL REGULATOR"/>
    <property type="match status" value="1"/>
</dbReference>
<reference evidence="2 5" key="2">
    <citation type="submission" date="2020-08" db="EMBL/GenBank/DDBJ databases">
        <title>Sequencing the genomes of 1000 actinobacteria strains.</title>
        <authorList>
            <person name="Klenk H.-P."/>
        </authorList>
    </citation>
    <scope>NUCLEOTIDE SEQUENCE [LARGE SCALE GENOMIC DNA]</scope>
    <source>
        <strain evidence="2 5">DSM 16678</strain>
    </source>
</reference>
<gene>
    <name evidence="3" type="ORF">DMO24_02975</name>
    <name evidence="2" type="ORF">FHX36_001576</name>
</gene>
<evidence type="ECO:0000313" key="2">
    <source>
        <dbReference type="EMBL" id="MBB3675841.1"/>
    </source>
</evidence>
<proteinExistence type="predicted"/>
<dbReference type="GO" id="GO:0006950">
    <property type="term" value="P:response to stress"/>
    <property type="evidence" value="ECO:0007669"/>
    <property type="project" value="TreeGrafter"/>
</dbReference>
<dbReference type="Proteomes" id="UP000247602">
    <property type="component" value="Unassembled WGS sequence"/>
</dbReference>
<protein>
    <submittedName>
        <fullName evidence="2">DNA-binding MarR family transcriptional regulator</fullName>
    </submittedName>
</protein>
<keyword evidence="2" id="KW-0238">DNA-binding</keyword>
<dbReference type="GO" id="GO:0003677">
    <property type="term" value="F:DNA binding"/>
    <property type="evidence" value="ECO:0007669"/>
    <property type="project" value="UniProtKB-KW"/>
</dbReference>